<name>A0AAW8NKN1_9GAMM</name>
<evidence type="ECO:0000256" key="7">
    <source>
        <dbReference type="ARBA" id="ARBA00023136"/>
    </source>
</evidence>
<dbReference type="PROSITE" id="PS01151">
    <property type="entry name" value="FIMBRIAL_USHER"/>
    <property type="match status" value="1"/>
</dbReference>
<evidence type="ECO:0000313" key="14">
    <source>
        <dbReference type="EMBL" id="MDW4823741.1"/>
    </source>
</evidence>
<dbReference type="EMBL" id="JAPMLE010000001">
    <property type="protein sequence ID" value="MDR8523823.1"/>
    <property type="molecule type" value="Genomic_DNA"/>
</dbReference>
<dbReference type="InterPro" id="IPR025885">
    <property type="entry name" value="PapC_N"/>
</dbReference>
<keyword evidence="7 9" id="KW-0472">Membrane</keyword>
<dbReference type="InterPro" id="IPR018030">
    <property type="entry name" value="Fimbrial_membr_usher_CS"/>
</dbReference>
<evidence type="ECO:0000256" key="6">
    <source>
        <dbReference type="ARBA" id="ARBA00022729"/>
    </source>
</evidence>
<evidence type="ECO:0000256" key="9">
    <source>
        <dbReference type="RuleBase" id="RU003884"/>
    </source>
</evidence>
<evidence type="ECO:0000313" key="16">
    <source>
        <dbReference type="Proteomes" id="UP001271263"/>
    </source>
</evidence>
<dbReference type="Gene3D" id="2.60.40.2610">
    <property type="entry name" value="Outer membrane usher protein FimD, plug domain"/>
    <property type="match status" value="1"/>
</dbReference>
<evidence type="ECO:0000256" key="4">
    <source>
        <dbReference type="ARBA" id="ARBA00022452"/>
    </source>
</evidence>
<evidence type="ECO:0000259" key="11">
    <source>
        <dbReference type="Pfam" id="PF13953"/>
    </source>
</evidence>
<evidence type="ECO:0000313" key="15">
    <source>
        <dbReference type="Proteomes" id="UP001259340"/>
    </source>
</evidence>
<dbReference type="Pfam" id="PF13953">
    <property type="entry name" value="PapC_C"/>
    <property type="match status" value="1"/>
</dbReference>
<keyword evidence="10" id="KW-1133">Transmembrane helix</keyword>
<dbReference type="Proteomes" id="UP001271263">
    <property type="component" value="Unassembled WGS sequence"/>
</dbReference>
<dbReference type="InterPro" id="IPR043142">
    <property type="entry name" value="PapC-like_C_sf"/>
</dbReference>
<keyword evidence="4" id="KW-1134">Transmembrane beta strand</keyword>
<evidence type="ECO:0000256" key="8">
    <source>
        <dbReference type="ARBA" id="ARBA00023237"/>
    </source>
</evidence>
<dbReference type="InterPro" id="IPR042186">
    <property type="entry name" value="FimD_plug_dom"/>
</dbReference>
<dbReference type="PANTHER" id="PTHR30451:SF20">
    <property type="entry name" value="FIMBRIAE USHER"/>
    <property type="match status" value="1"/>
</dbReference>
<comment type="similarity">
    <text evidence="2 9">Belongs to the fimbrial export usher family.</text>
</comment>
<keyword evidence="9" id="KW-1029">Fimbrium biogenesis</keyword>
<organism evidence="13 15">
    <name type="scientific">Shewanella fidelis</name>
    <dbReference type="NCBI Taxonomy" id="173509"/>
    <lineage>
        <taxon>Bacteria</taxon>
        <taxon>Pseudomonadati</taxon>
        <taxon>Pseudomonadota</taxon>
        <taxon>Gammaproteobacteria</taxon>
        <taxon>Alteromonadales</taxon>
        <taxon>Shewanellaceae</taxon>
        <taxon>Shewanella</taxon>
    </lineage>
</organism>
<dbReference type="Gene3D" id="2.60.40.2070">
    <property type="match status" value="1"/>
</dbReference>
<evidence type="ECO:0000256" key="2">
    <source>
        <dbReference type="ARBA" id="ARBA00008064"/>
    </source>
</evidence>
<evidence type="ECO:0000256" key="10">
    <source>
        <dbReference type="SAM" id="Phobius"/>
    </source>
</evidence>
<protein>
    <submittedName>
        <fullName evidence="13">Fimbrial biogenesis outer membrane usher protein</fullName>
    </submittedName>
</protein>
<dbReference type="GO" id="GO:0009279">
    <property type="term" value="C:cell outer membrane"/>
    <property type="evidence" value="ECO:0007669"/>
    <property type="project" value="UniProtKB-SubCell"/>
</dbReference>
<dbReference type="SUPFAM" id="SSF141729">
    <property type="entry name" value="FimD N-terminal domain-like"/>
    <property type="match status" value="1"/>
</dbReference>
<keyword evidence="16" id="KW-1185">Reference proteome</keyword>
<sequence>MIENAVSTQRIGIMVSAIFTSASLVFPLSVIAAENQEAEQLEDEVIMMSSASQSDSTEYIFDPQILKGTGFAIDYSGFIDGGASADGHYLVDIIVNQRVFNTNQTLSFTRQANGSFAPCLPVEFWQSTQLKLKKDYRDALVNSVSEKNCTDLNQLPMGVELTANLNQLALEINIPQVGLIEQVAGDNRAEWNYGSNAAFVNYDVNLYSSRMKSVSSWHTNGYLGLSSGINLGRFQLRHRAALTLTKANQNTEVDWSGYQTYLQTIIPDLDSYLRIGDSYSSNSHFGSSAFVGVQLKSEPRMKPYFTRSYAPVITGIALRPSTVTVKQKNVTIYQISVPAGPFEISDLTPTRAYGDLRVEIMGDDGQTTNYSVPFSATPDSLRPGVDRYELSIGKLADTLASSPYLIDAYYARGINNWLSLNAGGRASRDYYALSSGAVLGSSFGAFGITGIYSNSNLGEDNESGWKLGLDYSKSFNFGTNIALASFWYSTKGYRDLHQSLNEMNKSQALNLAEASRYSEYSTRQKTYASVNISQQLQQYGQLVLNGILTQYRDDRPTSKQLQIGYSNSWGEVSYNLSYLRQFSGHLPLQDDEQFMLTLSVPFNFHGKRFLSSVGVSTSSLNGESYNGTLTHLPRNHQDPVYSVNANYETLADHQSNRRFGVNASKQFDHVQFNAGASTSDHSYQVNAGARGAFVAHGGGVNMTNTLGESFAIVEAKKAQGAKMGFTGAKIDDNGYGIINQLSAFSPNVITVDTNALNSDVELIDNGRSIVPIAGSAVTLDFVAKSGISALFKIRLANGEMPPLGAVIKDDQAVTLGYVGQGGQGYIRLQQPQGRLHLSWADNSCRADYVISASTPNKMHKQELSCE</sequence>
<keyword evidence="3 9" id="KW-0813">Transport</keyword>
<comment type="subcellular location">
    <subcellularLocation>
        <location evidence="1 9">Cell outer membrane</location>
        <topology evidence="1 9">Multi-pass membrane protein</topology>
    </subcellularLocation>
</comment>
<evidence type="ECO:0000313" key="13">
    <source>
        <dbReference type="EMBL" id="MDR8523823.1"/>
    </source>
</evidence>
<keyword evidence="8 9" id="KW-0998">Cell outer membrane</keyword>
<evidence type="ECO:0000259" key="12">
    <source>
        <dbReference type="Pfam" id="PF13954"/>
    </source>
</evidence>
<dbReference type="PANTHER" id="PTHR30451">
    <property type="entry name" value="OUTER MEMBRANE USHER PROTEIN"/>
    <property type="match status" value="1"/>
</dbReference>
<dbReference type="Pfam" id="PF13954">
    <property type="entry name" value="PapC_N"/>
    <property type="match status" value="1"/>
</dbReference>
<keyword evidence="5 9" id="KW-0812">Transmembrane</keyword>
<dbReference type="Proteomes" id="UP001259340">
    <property type="component" value="Unassembled WGS sequence"/>
</dbReference>
<dbReference type="EMBL" id="JAPMLD010000002">
    <property type="protein sequence ID" value="MDW4823741.1"/>
    <property type="molecule type" value="Genomic_DNA"/>
</dbReference>
<dbReference type="InterPro" id="IPR025949">
    <property type="entry name" value="PapC-like_C"/>
</dbReference>
<dbReference type="RefSeq" id="WP_310654665.1">
    <property type="nucleotide sequence ID" value="NZ_JAPMLA010000001.1"/>
</dbReference>
<proteinExistence type="inferred from homology"/>
<gene>
    <name evidence="13" type="ORF">OS133_09080</name>
    <name evidence="14" type="ORF">OS134_06630</name>
</gene>
<evidence type="ECO:0000256" key="1">
    <source>
        <dbReference type="ARBA" id="ARBA00004571"/>
    </source>
</evidence>
<dbReference type="InterPro" id="IPR000015">
    <property type="entry name" value="Fimb_usher"/>
</dbReference>
<accession>A0AAW8NKN1</accession>
<comment type="caution">
    <text evidence="13">The sequence shown here is derived from an EMBL/GenBank/DDBJ whole genome shotgun (WGS) entry which is preliminary data.</text>
</comment>
<evidence type="ECO:0000256" key="3">
    <source>
        <dbReference type="ARBA" id="ARBA00022448"/>
    </source>
</evidence>
<evidence type="ECO:0000256" key="5">
    <source>
        <dbReference type="ARBA" id="ARBA00022692"/>
    </source>
</evidence>
<dbReference type="GO" id="GO:0015473">
    <property type="term" value="F:fimbrial usher porin activity"/>
    <property type="evidence" value="ECO:0007669"/>
    <property type="project" value="InterPro"/>
</dbReference>
<dbReference type="Pfam" id="PF00577">
    <property type="entry name" value="Usher"/>
    <property type="match status" value="1"/>
</dbReference>
<dbReference type="Gene3D" id="3.10.20.410">
    <property type="match status" value="1"/>
</dbReference>
<dbReference type="AlphaFoldDB" id="A0AAW8NKN1"/>
<dbReference type="Gene3D" id="2.60.40.3110">
    <property type="match status" value="1"/>
</dbReference>
<reference evidence="13" key="2">
    <citation type="submission" date="2022-11" db="EMBL/GenBank/DDBJ databases">
        <title>Prophages regulate Shewanella fidelis motility and biofilm formation: implications for gut colonization dynamics in Ciona robusta.</title>
        <authorList>
            <person name="Natarajan O."/>
            <person name="Gibboney S.L."/>
            <person name="Young M.N."/>
            <person name="Lim S.J."/>
            <person name="Pluta N."/>
            <person name="Atkinson C.G.F."/>
            <person name="Leigh B.A."/>
            <person name="Liberti A."/>
            <person name="Kees E."/>
            <person name="Breitbart M."/>
            <person name="Gralnick J."/>
            <person name="Dishaw L.J."/>
        </authorList>
    </citation>
    <scope>NUCLEOTIDE SEQUENCE</scope>
    <source>
        <strain evidence="13">3313</strain>
    </source>
</reference>
<feature type="domain" description="PapC N-terminal" evidence="12">
    <location>
        <begin position="61"/>
        <end position="205"/>
    </location>
</feature>
<reference evidence="14 16" key="1">
    <citation type="journal article" date="2022" name="bioRxiv">
        <title>Prophages regulate Shewanella fidelis 3313 motility and biofilm formation: implications for gut colonization dynamics in Ciona robusta.</title>
        <authorList>
            <person name="Natarajan O."/>
            <person name="Gibboney S.L."/>
            <person name="Young M.N."/>
            <person name="Lim S.J."/>
            <person name="Pluta N."/>
            <person name="Atkinson C.G."/>
            <person name="Leigh B.A."/>
            <person name="Liberti A."/>
            <person name="Kees E.D."/>
            <person name="Breitbart M."/>
            <person name="Gralnick J.A."/>
            <person name="Dishaw L.J."/>
        </authorList>
    </citation>
    <scope>NUCLEOTIDE SEQUENCE [LARGE SCALE GENOMIC DNA]</scope>
    <source>
        <strain evidence="14 16">JG4066</strain>
    </source>
</reference>
<keyword evidence="6" id="KW-0732">Signal</keyword>
<dbReference type="GO" id="GO:0009297">
    <property type="term" value="P:pilus assembly"/>
    <property type="evidence" value="ECO:0007669"/>
    <property type="project" value="InterPro"/>
</dbReference>
<feature type="domain" description="PapC-like C-terminal" evidence="11">
    <location>
        <begin position="790"/>
        <end position="850"/>
    </location>
</feature>
<dbReference type="InterPro" id="IPR037224">
    <property type="entry name" value="PapC_N_sf"/>
</dbReference>
<feature type="transmembrane region" description="Helical" evidence="10">
    <location>
        <begin position="12"/>
        <end position="33"/>
    </location>
</feature>